<dbReference type="OrthoDB" id="1461976at2759"/>
<feature type="transmembrane region" description="Helical" evidence="1">
    <location>
        <begin position="245"/>
        <end position="264"/>
    </location>
</feature>
<feature type="transmembrane region" description="Helical" evidence="1">
    <location>
        <begin position="89"/>
        <end position="109"/>
    </location>
</feature>
<dbReference type="GO" id="GO:0016491">
    <property type="term" value="F:oxidoreductase activity"/>
    <property type="evidence" value="ECO:0007669"/>
    <property type="project" value="InterPro"/>
</dbReference>
<name>A0A9P6E4F8_9AGAR</name>
<feature type="domain" description="Fatty acid desaturase" evidence="2">
    <location>
        <begin position="96"/>
        <end position="369"/>
    </location>
</feature>
<dbReference type="AlphaFoldDB" id="A0A9P6E4F8"/>
<sequence>MAWFQIFPDGPEYEARRRKGTFIPPDISLKQLRDAVPKHLTERPTSKSLYYILQHIAITVGVYWLGLHIDSTLHKFFITHPERKLLADLFLRPVLWLSYWSCQGFVFAGHWCLGHEAGHNALSPFAAVNALVGMSLHTFVLTPYHSWAISHGHHHKSTNNVHRDVTYHPLTRNDLKLPDGKVAVKLDYLQILEETPAYTLYKLFVRNSIGFQLYLIRTRKGNSKYPAGISHYDPKSPFFQPSQRTSVIISNAAILLMLCLLFTYGMRAGFSALGAHYLIPWLFAHNWIVTSTYLQHSDPTIPYYRKDQWTFARGALATVDRPLFGWVGRVLLHNINSDHVAHHFFPMIPFYNLPGVTEAIKPVLGEYYNYDSTPVIWALWRSFTQCVFIEDEGDVVFFKNRSGEAMMEAKISSGSAL</sequence>
<reference evidence="3" key="1">
    <citation type="submission" date="2020-11" db="EMBL/GenBank/DDBJ databases">
        <authorList>
            <consortium name="DOE Joint Genome Institute"/>
            <person name="Ahrendt S."/>
            <person name="Riley R."/>
            <person name="Andreopoulos W."/>
            <person name="Labutti K."/>
            <person name="Pangilinan J."/>
            <person name="Ruiz-Duenas F.J."/>
            <person name="Barrasa J.M."/>
            <person name="Sanchez-Garcia M."/>
            <person name="Camarero S."/>
            <person name="Miyauchi S."/>
            <person name="Serrano A."/>
            <person name="Linde D."/>
            <person name="Babiker R."/>
            <person name="Drula E."/>
            <person name="Ayuso-Fernandez I."/>
            <person name="Pacheco R."/>
            <person name="Padilla G."/>
            <person name="Ferreira P."/>
            <person name="Barriuso J."/>
            <person name="Kellner H."/>
            <person name="Castanera R."/>
            <person name="Alfaro M."/>
            <person name="Ramirez L."/>
            <person name="Pisabarro A.G."/>
            <person name="Kuo A."/>
            <person name="Tritt A."/>
            <person name="Lipzen A."/>
            <person name="He G."/>
            <person name="Yan M."/>
            <person name="Ng V."/>
            <person name="Cullen D."/>
            <person name="Martin F."/>
            <person name="Rosso M.-N."/>
            <person name="Henrissat B."/>
            <person name="Hibbett D."/>
            <person name="Martinez A.T."/>
            <person name="Grigoriev I.V."/>
        </authorList>
    </citation>
    <scope>NUCLEOTIDE SEQUENCE</scope>
    <source>
        <strain evidence="3">CBS 506.95</strain>
    </source>
</reference>
<evidence type="ECO:0000259" key="2">
    <source>
        <dbReference type="Pfam" id="PF00487"/>
    </source>
</evidence>
<dbReference type="Proteomes" id="UP000807306">
    <property type="component" value="Unassembled WGS sequence"/>
</dbReference>
<protein>
    <submittedName>
        <fullName evidence="3">Fatty acid desaturase-domain-containing protein</fullName>
    </submittedName>
</protein>
<accession>A0A9P6E4F8</accession>
<organism evidence="3 4">
    <name type="scientific">Crepidotus variabilis</name>
    <dbReference type="NCBI Taxonomy" id="179855"/>
    <lineage>
        <taxon>Eukaryota</taxon>
        <taxon>Fungi</taxon>
        <taxon>Dikarya</taxon>
        <taxon>Basidiomycota</taxon>
        <taxon>Agaricomycotina</taxon>
        <taxon>Agaricomycetes</taxon>
        <taxon>Agaricomycetidae</taxon>
        <taxon>Agaricales</taxon>
        <taxon>Agaricineae</taxon>
        <taxon>Crepidotaceae</taxon>
        <taxon>Crepidotus</taxon>
    </lineage>
</organism>
<feature type="transmembrane region" description="Helical" evidence="1">
    <location>
        <begin position="121"/>
        <end position="141"/>
    </location>
</feature>
<keyword evidence="4" id="KW-1185">Reference proteome</keyword>
<dbReference type="CDD" id="cd03507">
    <property type="entry name" value="Delta12-FADS-like"/>
    <property type="match status" value="1"/>
</dbReference>
<dbReference type="Pfam" id="PF00487">
    <property type="entry name" value="FA_desaturase"/>
    <property type="match status" value="1"/>
</dbReference>
<keyword evidence="1" id="KW-0472">Membrane</keyword>
<keyword evidence="1" id="KW-0812">Transmembrane</keyword>
<evidence type="ECO:0000313" key="3">
    <source>
        <dbReference type="EMBL" id="KAF9522327.1"/>
    </source>
</evidence>
<dbReference type="EMBL" id="MU157950">
    <property type="protein sequence ID" value="KAF9522327.1"/>
    <property type="molecule type" value="Genomic_DNA"/>
</dbReference>
<comment type="caution">
    <text evidence="3">The sequence shown here is derived from an EMBL/GenBank/DDBJ whole genome shotgun (WGS) entry which is preliminary data.</text>
</comment>
<feature type="transmembrane region" description="Helical" evidence="1">
    <location>
        <begin position="49"/>
        <end position="69"/>
    </location>
</feature>
<keyword evidence="1" id="KW-1133">Transmembrane helix</keyword>
<dbReference type="InterPro" id="IPR012171">
    <property type="entry name" value="Fatty_acid_desaturase"/>
</dbReference>
<proteinExistence type="predicted"/>
<dbReference type="PANTHER" id="PTHR32100">
    <property type="entry name" value="OMEGA-6 FATTY ACID DESATURASE, CHLOROPLASTIC"/>
    <property type="match status" value="1"/>
</dbReference>
<evidence type="ECO:0000256" key="1">
    <source>
        <dbReference type="SAM" id="Phobius"/>
    </source>
</evidence>
<gene>
    <name evidence="3" type="ORF">CPB83DRAFT_116230</name>
</gene>
<dbReference type="InterPro" id="IPR005804">
    <property type="entry name" value="FA_desaturase_dom"/>
</dbReference>
<dbReference type="GO" id="GO:0006629">
    <property type="term" value="P:lipid metabolic process"/>
    <property type="evidence" value="ECO:0007669"/>
    <property type="project" value="InterPro"/>
</dbReference>
<evidence type="ECO:0000313" key="4">
    <source>
        <dbReference type="Proteomes" id="UP000807306"/>
    </source>
</evidence>